<evidence type="ECO:0000256" key="1">
    <source>
        <dbReference type="SAM" id="MobiDB-lite"/>
    </source>
</evidence>
<accession>A0ABN1LYN2</accession>
<feature type="region of interest" description="Disordered" evidence="1">
    <location>
        <begin position="18"/>
        <end position="44"/>
    </location>
</feature>
<dbReference type="EMBL" id="BAAAFE010000003">
    <property type="protein sequence ID" value="GAA0862077.1"/>
    <property type="molecule type" value="Genomic_DNA"/>
</dbReference>
<evidence type="ECO:0000313" key="4">
    <source>
        <dbReference type="Proteomes" id="UP001500738"/>
    </source>
</evidence>
<feature type="chain" id="PRO_5046963973" description="DUF1579 domain-containing protein" evidence="2">
    <location>
        <begin position="20"/>
        <end position="200"/>
    </location>
</feature>
<keyword evidence="4" id="KW-1185">Reference proteome</keyword>
<evidence type="ECO:0008006" key="5">
    <source>
        <dbReference type="Google" id="ProtNLM"/>
    </source>
</evidence>
<reference evidence="3 4" key="1">
    <citation type="journal article" date="2019" name="Int. J. Syst. Evol. Microbiol.">
        <title>The Global Catalogue of Microorganisms (GCM) 10K type strain sequencing project: providing services to taxonomists for standard genome sequencing and annotation.</title>
        <authorList>
            <consortium name="The Broad Institute Genomics Platform"/>
            <consortium name="The Broad Institute Genome Sequencing Center for Infectious Disease"/>
            <person name="Wu L."/>
            <person name="Ma J."/>
        </authorList>
    </citation>
    <scope>NUCLEOTIDE SEQUENCE [LARGE SCALE GENOMIC DNA]</scope>
    <source>
        <strain evidence="3 4">JCM 15910</strain>
    </source>
</reference>
<evidence type="ECO:0000313" key="3">
    <source>
        <dbReference type="EMBL" id="GAA0862077.1"/>
    </source>
</evidence>
<dbReference type="Proteomes" id="UP001500738">
    <property type="component" value="Unassembled WGS sequence"/>
</dbReference>
<gene>
    <name evidence="3" type="ORF">GCM10009115_07270</name>
</gene>
<dbReference type="RefSeq" id="WP_246553709.1">
    <property type="nucleotide sequence ID" value="NZ_BAAAFE010000003.1"/>
</dbReference>
<feature type="compositionally biased region" description="Pro residues" evidence="1">
    <location>
        <begin position="23"/>
        <end position="44"/>
    </location>
</feature>
<proteinExistence type="predicted"/>
<keyword evidence="2" id="KW-0732">Signal</keyword>
<feature type="signal peptide" evidence="2">
    <location>
        <begin position="1"/>
        <end position="19"/>
    </location>
</feature>
<name>A0ABN1LYN2_9SPHN</name>
<evidence type="ECO:0000256" key="2">
    <source>
        <dbReference type="SAM" id="SignalP"/>
    </source>
</evidence>
<protein>
    <recommendedName>
        <fullName evidence="5">DUF1579 domain-containing protein</fullName>
    </recommendedName>
</protein>
<comment type="caution">
    <text evidence="3">The sequence shown here is derived from an EMBL/GenBank/DDBJ whole genome shotgun (WGS) entry which is preliminary data.</text>
</comment>
<sequence length="200" mass="21786">MIRSLLFAGLAFTAAPAHAGFQSPPPPPPPIQLPPPPPAIPSQPAPLVQLPCAGPDYHAFDFWVGEWDMFPNGSTTRVATSSIESMFLGCAIRETWKPLKGGGGGSFSHYDAERRYWRQAWVDATGARVDFDGGPVDGRMVLTGHWANVVAKGQDGLIRMTYSKQSDGSVRQHGEQSTDQGLTWATSFDFIYRPRKAGEK</sequence>
<organism evidence="3 4">
    <name type="scientific">Sphingopyxis soli</name>
    <dbReference type="NCBI Taxonomy" id="592051"/>
    <lineage>
        <taxon>Bacteria</taxon>
        <taxon>Pseudomonadati</taxon>
        <taxon>Pseudomonadota</taxon>
        <taxon>Alphaproteobacteria</taxon>
        <taxon>Sphingomonadales</taxon>
        <taxon>Sphingomonadaceae</taxon>
        <taxon>Sphingopyxis</taxon>
    </lineage>
</organism>